<dbReference type="EMBL" id="VSRR010000500">
    <property type="protein sequence ID" value="MPC16362.1"/>
    <property type="molecule type" value="Genomic_DNA"/>
</dbReference>
<proteinExistence type="predicted"/>
<comment type="caution">
    <text evidence="1">The sequence shown here is derived from an EMBL/GenBank/DDBJ whole genome shotgun (WGS) entry which is preliminary data.</text>
</comment>
<dbReference type="AlphaFoldDB" id="A0A5B7D2T6"/>
<name>A0A5B7D2T6_PORTR</name>
<accession>A0A5B7D2T6</accession>
<evidence type="ECO:0000313" key="1">
    <source>
        <dbReference type="EMBL" id="MPC16362.1"/>
    </source>
</evidence>
<gene>
    <name evidence="1" type="ORF">E2C01_009184</name>
</gene>
<organism evidence="1 2">
    <name type="scientific">Portunus trituberculatus</name>
    <name type="common">Swimming crab</name>
    <name type="synonym">Neptunus trituberculatus</name>
    <dbReference type="NCBI Taxonomy" id="210409"/>
    <lineage>
        <taxon>Eukaryota</taxon>
        <taxon>Metazoa</taxon>
        <taxon>Ecdysozoa</taxon>
        <taxon>Arthropoda</taxon>
        <taxon>Crustacea</taxon>
        <taxon>Multicrustacea</taxon>
        <taxon>Malacostraca</taxon>
        <taxon>Eumalacostraca</taxon>
        <taxon>Eucarida</taxon>
        <taxon>Decapoda</taxon>
        <taxon>Pleocyemata</taxon>
        <taxon>Brachyura</taxon>
        <taxon>Eubrachyura</taxon>
        <taxon>Portunoidea</taxon>
        <taxon>Portunidae</taxon>
        <taxon>Portuninae</taxon>
        <taxon>Portunus</taxon>
    </lineage>
</organism>
<sequence>MLPAHTSGIQYLLCEVLAFRYDCGRAPSTYKAVHGGGYEECQGVRPGEGHVLLPPPLHHDGHIEAEHEGQWDEVTEVLAVHGHLLEESVGEMFLLQKQ</sequence>
<dbReference type="Proteomes" id="UP000324222">
    <property type="component" value="Unassembled WGS sequence"/>
</dbReference>
<protein>
    <submittedName>
        <fullName evidence="1">Uncharacterized protein</fullName>
    </submittedName>
</protein>
<reference evidence="1 2" key="1">
    <citation type="submission" date="2019-05" db="EMBL/GenBank/DDBJ databases">
        <title>Another draft genome of Portunus trituberculatus and its Hox gene families provides insights of decapod evolution.</title>
        <authorList>
            <person name="Jeong J.-H."/>
            <person name="Song I."/>
            <person name="Kim S."/>
            <person name="Choi T."/>
            <person name="Kim D."/>
            <person name="Ryu S."/>
            <person name="Kim W."/>
        </authorList>
    </citation>
    <scope>NUCLEOTIDE SEQUENCE [LARGE SCALE GENOMIC DNA]</scope>
    <source>
        <tissue evidence="1">Muscle</tissue>
    </source>
</reference>
<keyword evidence="2" id="KW-1185">Reference proteome</keyword>
<evidence type="ECO:0000313" key="2">
    <source>
        <dbReference type="Proteomes" id="UP000324222"/>
    </source>
</evidence>